<accession>A0A9W9NGF9</accession>
<organism evidence="1 2">
    <name type="scientific">Penicillium cinerascens</name>
    <dbReference type="NCBI Taxonomy" id="70096"/>
    <lineage>
        <taxon>Eukaryota</taxon>
        <taxon>Fungi</taxon>
        <taxon>Dikarya</taxon>
        <taxon>Ascomycota</taxon>
        <taxon>Pezizomycotina</taxon>
        <taxon>Eurotiomycetes</taxon>
        <taxon>Eurotiomycetidae</taxon>
        <taxon>Eurotiales</taxon>
        <taxon>Aspergillaceae</taxon>
        <taxon>Penicillium</taxon>
    </lineage>
</organism>
<dbReference type="GeneID" id="83175934"/>
<dbReference type="RefSeq" id="XP_058314045.1">
    <property type="nucleotide sequence ID" value="XM_058448634.1"/>
</dbReference>
<proteinExistence type="predicted"/>
<evidence type="ECO:0000313" key="2">
    <source>
        <dbReference type="Proteomes" id="UP001150904"/>
    </source>
</evidence>
<sequence>MRTVPMGVLHMKESNQKNSICSLWQLAISLKNISVDPRIEELALAGRVVHSSDLQNRKGFLRENLKEISLLSAEVCLEWKLRLQWRSTNLHGSLTTKLRLTSTSYTMFIRALSGPCRLIYHTKPQSETVSFLPLDLAMYDLGRRPPGPIEYALGVISEEKVAKTNEYFSSLLGTEYKKIWTYVRKFKPKHEFSAPVGGDREQLRGVC</sequence>
<dbReference type="AlphaFoldDB" id="A0A9W9NGF9"/>
<evidence type="ECO:0000313" key="1">
    <source>
        <dbReference type="EMBL" id="KAJ5219472.1"/>
    </source>
</evidence>
<comment type="caution">
    <text evidence="1">The sequence shown here is derived from an EMBL/GenBank/DDBJ whole genome shotgun (WGS) entry which is preliminary data.</text>
</comment>
<name>A0A9W9NGF9_9EURO</name>
<gene>
    <name evidence="1" type="ORF">N7498_001571</name>
</gene>
<dbReference type="Proteomes" id="UP001150904">
    <property type="component" value="Unassembled WGS sequence"/>
</dbReference>
<reference evidence="1" key="2">
    <citation type="journal article" date="2023" name="IMA Fungus">
        <title>Comparative genomic study of the Penicillium genus elucidates a diverse pangenome and 15 lateral gene transfer events.</title>
        <authorList>
            <person name="Petersen C."/>
            <person name="Sorensen T."/>
            <person name="Nielsen M.R."/>
            <person name="Sondergaard T.E."/>
            <person name="Sorensen J.L."/>
            <person name="Fitzpatrick D.A."/>
            <person name="Frisvad J.C."/>
            <person name="Nielsen K.L."/>
        </authorList>
    </citation>
    <scope>NUCLEOTIDE SEQUENCE</scope>
    <source>
        <strain evidence="1">IBT 15544</strain>
    </source>
</reference>
<protein>
    <submittedName>
        <fullName evidence="1">Uncharacterized protein</fullName>
    </submittedName>
</protein>
<reference evidence="1" key="1">
    <citation type="submission" date="2022-12" db="EMBL/GenBank/DDBJ databases">
        <authorList>
            <person name="Petersen C."/>
        </authorList>
    </citation>
    <scope>NUCLEOTIDE SEQUENCE</scope>
    <source>
        <strain evidence="1">IBT 15544</strain>
    </source>
</reference>
<dbReference type="EMBL" id="JAPQKR010000004">
    <property type="protein sequence ID" value="KAJ5219472.1"/>
    <property type="molecule type" value="Genomic_DNA"/>
</dbReference>
<keyword evidence="2" id="KW-1185">Reference proteome</keyword>